<gene>
    <name evidence="2" type="ORF">GCM10007380_06360</name>
</gene>
<feature type="transmembrane region" description="Helical" evidence="1">
    <location>
        <begin position="127"/>
        <end position="146"/>
    </location>
</feature>
<dbReference type="EMBL" id="BMHB01000001">
    <property type="protein sequence ID" value="GGI11146.1"/>
    <property type="molecule type" value="Genomic_DNA"/>
</dbReference>
<protein>
    <submittedName>
        <fullName evidence="2">Uncharacterized protein</fullName>
    </submittedName>
</protein>
<evidence type="ECO:0000313" key="2">
    <source>
        <dbReference type="EMBL" id="GGI11146.1"/>
    </source>
</evidence>
<keyword evidence="1" id="KW-0812">Transmembrane</keyword>
<proteinExistence type="predicted"/>
<keyword evidence="3" id="KW-1185">Reference proteome</keyword>
<dbReference type="Proteomes" id="UP000626244">
    <property type="component" value="Unassembled WGS sequence"/>
</dbReference>
<evidence type="ECO:0000256" key="1">
    <source>
        <dbReference type="SAM" id="Phobius"/>
    </source>
</evidence>
<dbReference type="OrthoDB" id="2864389at2"/>
<feature type="transmembrane region" description="Helical" evidence="1">
    <location>
        <begin position="7"/>
        <end position="25"/>
    </location>
</feature>
<organism evidence="2 3">
    <name type="scientific">Gottfriedia solisilvae</name>
    <dbReference type="NCBI Taxonomy" id="1516104"/>
    <lineage>
        <taxon>Bacteria</taxon>
        <taxon>Bacillati</taxon>
        <taxon>Bacillota</taxon>
        <taxon>Bacilli</taxon>
        <taxon>Bacillales</taxon>
        <taxon>Bacillaceae</taxon>
        <taxon>Gottfriedia</taxon>
    </lineage>
</organism>
<feature type="transmembrane region" description="Helical" evidence="1">
    <location>
        <begin position="67"/>
        <end position="88"/>
    </location>
</feature>
<evidence type="ECO:0000313" key="3">
    <source>
        <dbReference type="Proteomes" id="UP000626244"/>
    </source>
</evidence>
<keyword evidence="1" id="KW-0472">Membrane</keyword>
<sequence length="151" mass="16768">MDKLKKYRRYVLLLFCIIFLSYIGLFSDPLPNVFQKISAGTFFISLILCLVIVTMGVIEFSQKIGKLAYFLVIISILGAIFAFSIHTIDLIELIALYTYYISLLASLIAGVVAIVKEEKGLAKLSGFILLLCIGMIIVCTYIAYNISNGGF</sequence>
<feature type="transmembrane region" description="Helical" evidence="1">
    <location>
        <begin position="37"/>
        <end position="60"/>
    </location>
</feature>
<accession>A0A8J3AIP1</accession>
<feature type="transmembrane region" description="Helical" evidence="1">
    <location>
        <begin position="94"/>
        <end position="115"/>
    </location>
</feature>
<dbReference type="RefSeq" id="WP_087998901.1">
    <property type="nucleotide sequence ID" value="NZ_BMHB01000001.1"/>
</dbReference>
<name>A0A8J3AIP1_9BACI</name>
<dbReference type="AlphaFoldDB" id="A0A8J3AIP1"/>
<keyword evidence="1" id="KW-1133">Transmembrane helix</keyword>
<reference evidence="3" key="1">
    <citation type="journal article" date="2019" name="Int. J. Syst. Evol. Microbiol.">
        <title>The Global Catalogue of Microorganisms (GCM) 10K type strain sequencing project: providing services to taxonomists for standard genome sequencing and annotation.</title>
        <authorList>
            <consortium name="The Broad Institute Genomics Platform"/>
            <consortium name="The Broad Institute Genome Sequencing Center for Infectious Disease"/>
            <person name="Wu L."/>
            <person name="Ma J."/>
        </authorList>
    </citation>
    <scope>NUCLEOTIDE SEQUENCE [LARGE SCALE GENOMIC DNA]</scope>
    <source>
        <strain evidence="3">CGMCC 1.14993</strain>
    </source>
</reference>
<comment type="caution">
    <text evidence="2">The sequence shown here is derived from an EMBL/GenBank/DDBJ whole genome shotgun (WGS) entry which is preliminary data.</text>
</comment>